<comment type="caution">
    <text evidence="2">The sequence shown here is derived from an EMBL/GenBank/DDBJ whole genome shotgun (WGS) entry which is preliminary data.</text>
</comment>
<gene>
    <name evidence="2" type="ORF">O9H85_33520</name>
</gene>
<proteinExistence type="predicted"/>
<evidence type="ECO:0000256" key="1">
    <source>
        <dbReference type="SAM" id="Phobius"/>
    </source>
</evidence>
<keyword evidence="1" id="KW-1133">Transmembrane helix</keyword>
<keyword evidence="1" id="KW-0472">Membrane</keyword>
<accession>A0ABT4QK18</accession>
<protein>
    <submittedName>
        <fullName evidence="2">YrdB family protein</fullName>
    </submittedName>
</protein>
<dbReference type="InterPro" id="IPR021214">
    <property type="entry name" value="DUF2568"/>
</dbReference>
<organism evidence="2 3">
    <name type="scientific">Paenibacillus gyeongsangnamensis</name>
    <dbReference type="NCBI Taxonomy" id="3388067"/>
    <lineage>
        <taxon>Bacteria</taxon>
        <taxon>Bacillati</taxon>
        <taxon>Bacillota</taxon>
        <taxon>Bacilli</taxon>
        <taxon>Bacillales</taxon>
        <taxon>Paenibacillaceae</taxon>
        <taxon>Paenibacillus</taxon>
    </lineage>
</organism>
<dbReference type="Proteomes" id="UP001527882">
    <property type="component" value="Unassembled WGS sequence"/>
</dbReference>
<keyword evidence="1" id="KW-0812">Transmembrane</keyword>
<dbReference type="RefSeq" id="WP_269885759.1">
    <property type="nucleotide sequence ID" value="NZ_JAQAGZ010000033.1"/>
</dbReference>
<feature type="transmembrane region" description="Helical" evidence="1">
    <location>
        <begin position="90"/>
        <end position="108"/>
    </location>
</feature>
<dbReference type="EMBL" id="JAQAGZ010000033">
    <property type="protein sequence ID" value="MCZ8517184.1"/>
    <property type="molecule type" value="Genomic_DNA"/>
</dbReference>
<dbReference type="Pfam" id="PF10823">
    <property type="entry name" value="DUF2568"/>
    <property type="match status" value="1"/>
</dbReference>
<name>A0ABT4QK18_9BACL</name>
<feature type="transmembrane region" description="Helical" evidence="1">
    <location>
        <begin position="7"/>
        <end position="26"/>
    </location>
</feature>
<sequence length="110" mass="11667">MITFANLALRFLLELCALASLGYWGFQTGSGWLVKWALGIGAPLLAAIVWGLFVSPKATYDIGDPARLAVEIAVFGAAAVSLYASGQTKLCIIFIAAAVINRIGLFIFKS</sequence>
<evidence type="ECO:0000313" key="2">
    <source>
        <dbReference type="EMBL" id="MCZ8517184.1"/>
    </source>
</evidence>
<feature type="transmembrane region" description="Helical" evidence="1">
    <location>
        <begin position="66"/>
        <end position="84"/>
    </location>
</feature>
<feature type="transmembrane region" description="Helical" evidence="1">
    <location>
        <begin position="32"/>
        <end position="54"/>
    </location>
</feature>
<evidence type="ECO:0000313" key="3">
    <source>
        <dbReference type="Proteomes" id="UP001527882"/>
    </source>
</evidence>
<reference evidence="2 3" key="1">
    <citation type="submission" date="2022-12" db="EMBL/GenBank/DDBJ databases">
        <title>Draft genome sequence of Paenibacillus sp. dW9.</title>
        <authorList>
            <person name="Choi E.-W."/>
            <person name="Kim D.-U."/>
        </authorList>
    </citation>
    <scope>NUCLEOTIDE SEQUENCE [LARGE SCALE GENOMIC DNA]</scope>
    <source>
        <strain evidence="3">dW9</strain>
    </source>
</reference>
<keyword evidence="3" id="KW-1185">Reference proteome</keyword>